<proteinExistence type="predicted"/>
<keyword evidence="2" id="KW-1185">Reference proteome</keyword>
<dbReference type="InParanoid" id="A0A2J7PR51"/>
<dbReference type="EMBL" id="NEVH01022633">
    <property type="protein sequence ID" value="PNF18799.1"/>
    <property type="molecule type" value="Genomic_DNA"/>
</dbReference>
<dbReference type="AlphaFoldDB" id="A0A2J7PR51"/>
<reference evidence="1 2" key="1">
    <citation type="submission" date="2017-12" db="EMBL/GenBank/DDBJ databases">
        <title>Hemimetabolous genomes reveal molecular basis of termite eusociality.</title>
        <authorList>
            <person name="Harrison M.C."/>
            <person name="Jongepier E."/>
            <person name="Robertson H.M."/>
            <person name="Arning N."/>
            <person name="Bitard-Feildel T."/>
            <person name="Chao H."/>
            <person name="Childers C.P."/>
            <person name="Dinh H."/>
            <person name="Doddapaneni H."/>
            <person name="Dugan S."/>
            <person name="Gowin J."/>
            <person name="Greiner C."/>
            <person name="Han Y."/>
            <person name="Hu H."/>
            <person name="Hughes D.S.T."/>
            <person name="Huylmans A.-K."/>
            <person name="Kemena C."/>
            <person name="Kremer L.P.M."/>
            <person name="Lee S.L."/>
            <person name="Lopez-Ezquerra A."/>
            <person name="Mallet L."/>
            <person name="Monroy-Kuhn J.M."/>
            <person name="Moser A."/>
            <person name="Murali S.C."/>
            <person name="Muzny D.M."/>
            <person name="Otani S."/>
            <person name="Piulachs M.-D."/>
            <person name="Poelchau M."/>
            <person name="Qu J."/>
            <person name="Schaub F."/>
            <person name="Wada-Katsumata A."/>
            <person name="Worley K.C."/>
            <person name="Xie Q."/>
            <person name="Ylla G."/>
            <person name="Poulsen M."/>
            <person name="Gibbs R.A."/>
            <person name="Schal C."/>
            <person name="Richards S."/>
            <person name="Belles X."/>
            <person name="Korb J."/>
            <person name="Bornberg-Bauer E."/>
        </authorList>
    </citation>
    <scope>NUCLEOTIDE SEQUENCE [LARGE SCALE GENOMIC DNA]</scope>
    <source>
        <tissue evidence="1">Whole body</tissue>
    </source>
</reference>
<protein>
    <submittedName>
        <fullName evidence="1">Uncharacterized protein</fullName>
    </submittedName>
</protein>
<organism evidence="1 2">
    <name type="scientific">Cryptotermes secundus</name>
    <dbReference type="NCBI Taxonomy" id="105785"/>
    <lineage>
        <taxon>Eukaryota</taxon>
        <taxon>Metazoa</taxon>
        <taxon>Ecdysozoa</taxon>
        <taxon>Arthropoda</taxon>
        <taxon>Hexapoda</taxon>
        <taxon>Insecta</taxon>
        <taxon>Pterygota</taxon>
        <taxon>Neoptera</taxon>
        <taxon>Polyneoptera</taxon>
        <taxon>Dictyoptera</taxon>
        <taxon>Blattodea</taxon>
        <taxon>Blattoidea</taxon>
        <taxon>Termitoidae</taxon>
        <taxon>Kalotermitidae</taxon>
        <taxon>Cryptotermitinae</taxon>
        <taxon>Cryptotermes</taxon>
    </lineage>
</organism>
<accession>A0A2J7PR51</accession>
<name>A0A2J7PR51_9NEOP</name>
<dbReference type="Proteomes" id="UP000235965">
    <property type="component" value="Unassembled WGS sequence"/>
</dbReference>
<evidence type="ECO:0000313" key="2">
    <source>
        <dbReference type="Proteomes" id="UP000235965"/>
    </source>
</evidence>
<sequence length="53" mass="6407">MEPIKIQDTLNFFNLEHLTAKKWCHMLIFMIYVKNLRFTMQLKILPHKGQDGM</sequence>
<comment type="caution">
    <text evidence="1">The sequence shown here is derived from an EMBL/GenBank/DDBJ whole genome shotgun (WGS) entry which is preliminary data.</text>
</comment>
<gene>
    <name evidence="1" type="ORF">B7P43_G01642</name>
</gene>
<evidence type="ECO:0000313" key="1">
    <source>
        <dbReference type="EMBL" id="PNF18799.1"/>
    </source>
</evidence>